<dbReference type="OrthoDB" id="415411at2759"/>
<gene>
    <name evidence="2" type="ORF">DILT_LOCUS7455</name>
</gene>
<dbReference type="EMBL" id="UYRU01051875">
    <property type="protein sequence ID" value="VDN11624.1"/>
    <property type="molecule type" value="Genomic_DNA"/>
</dbReference>
<accession>A0A3P7L4N7</accession>
<dbReference type="CDD" id="cd16018">
    <property type="entry name" value="Enpp"/>
    <property type="match status" value="1"/>
</dbReference>
<dbReference type="GO" id="GO:0016787">
    <property type="term" value="F:hydrolase activity"/>
    <property type="evidence" value="ECO:0007669"/>
    <property type="project" value="UniProtKB-ARBA"/>
</dbReference>
<proteinExistence type="predicted"/>
<dbReference type="Proteomes" id="UP000281553">
    <property type="component" value="Unassembled WGS sequence"/>
</dbReference>
<dbReference type="InterPro" id="IPR002591">
    <property type="entry name" value="Phosphodiest/P_Trfase"/>
</dbReference>
<organism evidence="2 3">
    <name type="scientific">Dibothriocephalus latus</name>
    <name type="common">Fish tapeworm</name>
    <name type="synonym">Diphyllobothrium latum</name>
    <dbReference type="NCBI Taxonomy" id="60516"/>
    <lineage>
        <taxon>Eukaryota</taxon>
        <taxon>Metazoa</taxon>
        <taxon>Spiralia</taxon>
        <taxon>Lophotrochozoa</taxon>
        <taxon>Platyhelminthes</taxon>
        <taxon>Cestoda</taxon>
        <taxon>Eucestoda</taxon>
        <taxon>Diphyllobothriidea</taxon>
        <taxon>Diphyllobothriidae</taxon>
        <taxon>Dibothriocephalus</taxon>
    </lineage>
</organism>
<dbReference type="PANTHER" id="PTHR10151:SF120">
    <property type="entry name" value="BIS(5'-ADENOSYL)-TRIPHOSPHATASE"/>
    <property type="match status" value="1"/>
</dbReference>
<keyword evidence="1" id="KW-0732">Signal</keyword>
<dbReference type="SUPFAM" id="SSF53649">
    <property type="entry name" value="Alkaline phosphatase-like"/>
    <property type="match status" value="1"/>
</dbReference>
<evidence type="ECO:0000313" key="3">
    <source>
        <dbReference type="Proteomes" id="UP000281553"/>
    </source>
</evidence>
<feature type="chain" id="PRO_5018157583" description="Extracellular Endonuclease subunit A domain-containing protein" evidence="1">
    <location>
        <begin position="16"/>
        <end position="423"/>
    </location>
</feature>
<dbReference type="Gene3D" id="3.40.720.10">
    <property type="entry name" value="Alkaline Phosphatase, subunit A"/>
    <property type="match status" value="1"/>
</dbReference>
<dbReference type="AlphaFoldDB" id="A0A3P7L4N7"/>
<sequence>MRVLALLLLCAFCNAKLILVSLDGFRHDYIEMAKKAGKRVEAFEEIAAAGFRAEVQNIFITITFPTHLAMATGRYVENHGLFDNDFYDPIFNETFSYKSAKNQMEDKWNNYNNNEPIWLTNQRHGNRSCVFNWPGSNQAYKGKYPFATNGLYTEAPTFEYRVDRMMDWITQDDFSFCAFYFNEPDSTGHRFGPNSTEVLEKVQLVNDGIAYMLKKIKEHPKLKDNVDLIVTADHGMTYTPDTQLIKLYEHIPRNRYVGNVSPPIVGMWPVEGETVDSLYDALIKANLQHITVYKKHELPEMYHYAKSYRMPEIFIIADPGWMIKANADDFTKSFPYGMHGYNNSFHEMHPFMVAAGPGIKKMDGIQTFQQIDLYPFVCGLMRLQRPNSHDGSIDRALKFMANEPSKEFLETFKLYATGIRTDF</sequence>
<evidence type="ECO:0008006" key="4">
    <source>
        <dbReference type="Google" id="ProtNLM"/>
    </source>
</evidence>
<dbReference type="Gene3D" id="3.30.1360.180">
    <property type="match status" value="1"/>
</dbReference>
<reference evidence="2 3" key="1">
    <citation type="submission" date="2018-11" db="EMBL/GenBank/DDBJ databases">
        <authorList>
            <consortium name="Pathogen Informatics"/>
        </authorList>
    </citation>
    <scope>NUCLEOTIDE SEQUENCE [LARGE SCALE GENOMIC DNA]</scope>
</reference>
<evidence type="ECO:0000313" key="2">
    <source>
        <dbReference type="EMBL" id="VDN11624.1"/>
    </source>
</evidence>
<evidence type="ECO:0000256" key="1">
    <source>
        <dbReference type="SAM" id="SignalP"/>
    </source>
</evidence>
<keyword evidence="3" id="KW-1185">Reference proteome</keyword>
<name>A0A3P7L4N7_DIBLA</name>
<dbReference type="PANTHER" id="PTHR10151">
    <property type="entry name" value="ECTONUCLEOTIDE PYROPHOSPHATASE/PHOSPHODIESTERASE"/>
    <property type="match status" value="1"/>
</dbReference>
<feature type="signal peptide" evidence="1">
    <location>
        <begin position="1"/>
        <end position="15"/>
    </location>
</feature>
<dbReference type="Pfam" id="PF01663">
    <property type="entry name" value="Phosphodiest"/>
    <property type="match status" value="1"/>
</dbReference>
<protein>
    <recommendedName>
        <fullName evidence="4">Extracellular Endonuclease subunit A domain-containing protein</fullName>
    </recommendedName>
</protein>
<dbReference type="InterPro" id="IPR017850">
    <property type="entry name" value="Alkaline_phosphatase_core_sf"/>
</dbReference>